<dbReference type="AlphaFoldDB" id="A0A0Q3U3U0"/>
<reference evidence="2 3" key="1">
    <citation type="submission" date="2015-09" db="EMBL/GenBank/DDBJ databases">
        <title>Genome sequencing project for genomic taxonomy and phylogenomics of Bacillus-like bacteria.</title>
        <authorList>
            <person name="Liu B."/>
            <person name="Wang J."/>
            <person name="Zhu Y."/>
            <person name="Liu G."/>
            <person name="Chen Q."/>
            <person name="Chen Z."/>
            <person name="Lan J."/>
            <person name="Che J."/>
            <person name="Ge C."/>
            <person name="Shi H."/>
            <person name="Pan Z."/>
            <person name="Liu X."/>
        </authorList>
    </citation>
    <scope>NUCLEOTIDE SEQUENCE [LARGE SCALE GENOMIC DNA]</scope>
    <source>
        <strain evidence="2 3">FJAT-18043</strain>
    </source>
</reference>
<keyword evidence="3" id="KW-1185">Reference proteome</keyword>
<sequence length="336" mass="34927">MRSFATVISAGHTISGSQSLSKIEIVPDVKFVTARSTSPSPLKSADASEVGPSPPLEKGLPGARVNPPVPFPKSSEIVLSLVFVTAMSGIPSQLNSPNVISRVPPIPPVGKGLPEARANAPEPFPKSTETALLIKSVTARSRNPSPLKSVAMISANTEPPLGKGLPGPKANAPAPFPKNTAMVPVEFETARSANPSPLKSAEMTAVGAALIKLTPKTKLPVPLPINTATLPFWFETARSGIPSPLKSAEAISDADKPPLEKGLPGARVNAPVPFPKNTETVLPIPFTTARSGNPSPLKSSEMIESGLRPLLENGLPGAEAKPPEPFPKNTEILAEV</sequence>
<comment type="caution">
    <text evidence="2">The sequence shown here is derived from an EMBL/GenBank/DDBJ whole genome shotgun (WGS) entry which is preliminary data.</text>
</comment>
<feature type="region of interest" description="Disordered" evidence="1">
    <location>
        <begin position="311"/>
        <end position="336"/>
    </location>
</feature>
<protein>
    <submittedName>
        <fullName evidence="2">Uncharacterized protein</fullName>
    </submittedName>
</protein>
<proteinExistence type="predicted"/>
<accession>A0A0Q3U3U0</accession>
<organism evidence="2 3">
    <name type="scientific">Cytobacillus solani</name>
    <dbReference type="NCBI Taxonomy" id="1637975"/>
    <lineage>
        <taxon>Bacteria</taxon>
        <taxon>Bacillati</taxon>
        <taxon>Bacillota</taxon>
        <taxon>Bacilli</taxon>
        <taxon>Bacillales</taxon>
        <taxon>Bacillaceae</taxon>
        <taxon>Cytobacillus</taxon>
    </lineage>
</organism>
<dbReference type="Proteomes" id="UP000050996">
    <property type="component" value="Unassembled WGS sequence"/>
</dbReference>
<evidence type="ECO:0000313" key="2">
    <source>
        <dbReference type="EMBL" id="KQL17706.1"/>
    </source>
</evidence>
<evidence type="ECO:0000256" key="1">
    <source>
        <dbReference type="SAM" id="MobiDB-lite"/>
    </source>
</evidence>
<feature type="region of interest" description="Disordered" evidence="1">
    <location>
        <begin position="36"/>
        <end position="63"/>
    </location>
</feature>
<evidence type="ECO:0000313" key="3">
    <source>
        <dbReference type="Proteomes" id="UP000050996"/>
    </source>
</evidence>
<dbReference type="EMBL" id="LJIX01000006">
    <property type="protein sequence ID" value="KQL17706.1"/>
    <property type="molecule type" value="Genomic_DNA"/>
</dbReference>
<gene>
    <name evidence="2" type="ORF">AN957_03150</name>
</gene>
<name>A0A0Q3U3U0_9BACI</name>